<organism evidence="1 2">
    <name type="scientific">Nephila pilipes</name>
    <name type="common">Giant wood spider</name>
    <name type="synonym">Nephila maculata</name>
    <dbReference type="NCBI Taxonomy" id="299642"/>
    <lineage>
        <taxon>Eukaryota</taxon>
        <taxon>Metazoa</taxon>
        <taxon>Ecdysozoa</taxon>
        <taxon>Arthropoda</taxon>
        <taxon>Chelicerata</taxon>
        <taxon>Arachnida</taxon>
        <taxon>Araneae</taxon>
        <taxon>Araneomorphae</taxon>
        <taxon>Entelegynae</taxon>
        <taxon>Araneoidea</taxon>
        <taxon>Nephilidae</taxon>
        <taxon>Nephila</taxon>
    </lineage>
</organism>
<protein>
    <submittedName>
        <fullName evidence="1">Uncharacterized protein</fullName>
    </submittedName>
</protein>
<dbReference type="Proteomes" id="UP000887013">
    <property type="component" value="Unassembled WGS sequence"/>
</dbReference>
<gene>
    <name evidence="1" type="ORF">NPIL_126651</name>
</gene>
<evidence type="ECO:0000313" key="2">
    <source>
        <dbReference type="Proteomes" id="UP000887013"/>
    </source>
</evidence>
<name>A0A8X6N1F0_NEPPI</name>
<comment type="caution">
    <text evidence="1">The sequence shown here is derived from an EMBL/GenBank/DDBJ whole genome shotgun (WGS) entry which is preliminary data.</text>
</comment>
<reference evidence="1" key="1">
    <citation type="submission" date="2020-08" db="EMBL/GenBank/DDBJ databases">
        <title>Multicomponent nature underlies the extraordinary mechanical properties of spider dragline silk.</title>
        <authorList>
            <person name="Kono N."/>
            <person name="Nakamura H."/>
            <person name="Mori M."/>
            <person name="Yoshida Y."/>
            <person name="Ohtoshi R."/>
            <person name="Malay A.D."/>
            <person name="Moran D.A.P."/>
            <person name="Tomita M."/>
            <person name="Numata K."/>
            <person name="Arakawa K."/>
        </authorList>
    </citation>
    <scope>NUCLEOTIDE SEQUENCE</scope>
</reference>
<proteinExistence type="predicted"/>
<dbReference type="AlphaFoldDB" id="A0A8X6N1F0"/>
<keyword evidence="2" id="KW-1185">Reference proteome</keyword>
<accession>A0A8X6N1F0</accession>
<evidence type="ECO:0000313" key="1">
    <source>
        <dbReference type="EMBL" id="GFS89286.1"/>
    </source>
</evidence>
<dbReference type="EMBL" id="BMAW01099296">
    <property type="protein sequence ID" value="GFS89286.1"/>
    <property type="molecule type" value="Genomic_DNA"/>
</dbReference>
<sequence length="115" mass="13251">MFTLMLIGCATKFPDDREVIRRALTFWSGCFVTLKFILKSFKFAIAHQLIISFGQTLHHSTPIAFPHRSTFLNVALGQYLLFREFLLIRAPVFNDANGDCSKVLLFYPIWSVSQF</sequence>